<evidence type="ECO:0000313" key="3">
    <source>
        <dbReference type="EMBL" id="PSJ63205.1"/>
    </source>
</evidence>
<feature type="domain" description="Autotransporter" evidence="2">
    <location>
        <begin position="3716"/>
        <end position="3998"/>
    </location>
</feature>
<dbReference type="PANTHER" id="PTHR35037">
    <property type="entry name" value="C-TERMINAL REGION OF AIDA-LIKE PROTEIN"/>
    <property type="match status" value="1"/>
</dbReference>
<reference evidence="3 4" key="1">
    <citation type="submission" date="2018-03" db="EMBL/GenBank/DDBJ databases">
        <title>The draft genome of Mesorhizobium soli JCM 19897.</title>
        <authorList>
            <person name="Li L."/>
            <person name="Liu L."/>
            <person name="Liang L."/>
            <person name="Wang T."/>
            <person name="Zhang X."/>
        </authorList>
    </citation>
    <scope>NUCLEOTIDE SEQUENCE [LARGE SCALE GENOMIC DNA]</scope>
    <source>
        <strain evidence="3 4">JCM 19897</strain>
    </source>
</reference>
<keyword evidence="4" id="KW-1185">Reference proteome</keyword>
<comment type="caution">
    <text evidence="3">The sequence shown here is derived from an EMBL/GenBank/DDBJ whole genome shotgun (WGS) entry which is preliminary data.</text>
</comment>
<organism evidence="3 4">
    <name type="scientific">Pseudaminobacter soli</name>
    <name type="common">ex Li et al. 2025</name>
    <dbReference type="NCBI Taxonomy" id="1295366"/>
    <lineage>
        <taxon>Bacteria</taxon>
        <taxon>Pseudomonadati</taxon>
        <taxon>Pseudomonadota</taxon>
        <taxon>Alphaproteobacteria</taxon>
        <taxon>Hyphomicrobiales</taxon>
        <taxon>Phyllobacteriaceae</taxon>
        <taxon>Pseudaminobacter</taxon>
    </lineage>
</organism>
<protein>
    <submittedName>
        <fullName evidence="3">Autotransporter outer membrane beta-barrel domain-containing protein</fullName>
    </submittedName>
</protein>
<dbReference type="GO" id="GO:0019867">
    <property type="term" value="C:outer membrane"/>
    <property type="evidence" value="ECO:0007669"/>
    <property type="project" value="InterPro"/>
</dbReference>
<dbReference type="NCBIfam" id="TIGR01414">
    <property type="entry name" value="autotrans_barl"/>
    <property type="match status" value="1"/>
</dbReference>
<dbReference type="PROSITE" id="PS51208">
    <property type="entry name" value="AUTOTRANSPORTER"/>
    <property type="match status" value="1"/>
</dbReference>
<dbReference type="InterPro" id="IPR051551">
    <property type="entry name" value="Autotransporter_adhesion"/>
</dbReference>
<evidence type="ECO:0000259" key="2">
    <source>
        <dbReference type="PROSITE" id="PS51208"/>
    </source>
</evidence>
<proteinExistence type="predicted"/>
<evidence type="ECO:0000256" key="1">
    <source>
        <dbReference type="ARBA" id="ARBA00022729"/>
    </source>
</evidence>
<dbReference type="EMBL" id="PXYL01000002">
    <property type="protein sequence ID" value="PSJ63205.1"/>
    <property type="molecule type" value="Genomic_DNA"/>
</dbReference>
<dbReference type="Proteomes" id="UP000240653">
    <property type="component" value="Unassembled WGS sequence"/>
</dbReference>
<sequence length="3998" mass="389738">MRGGRMTKWKGQAASYAPNVAEIVGWMSSRALPLSLASVLAIGAAAAADRYWDPNGTAVGRGGSGTWNLTSAFWSPNGDGVSGPYSAWNNSAFDNAIFGGTTAGTVTLTSPITVNSLTFETPGYILTGGTLTLAGANPTISTIGTNTGVTIDSVIGGTAGLTKSLAGVLRLNGVNTFSGGINVTAGTLVVNGDAALGAASNGVTLAAGAGLNSSGALSSSRVVTLSGGQATIAGAGVGSARFTGAGGLNVNGNVTLNNNVNNYTGATAVVNGGTLTFTSIGDVGTASALGAPTDAASGTISLGVGSSTSAYAVYTGTGDSSNRNWRLGSWQYGTSGITNQGTGILTLTGDIASAHTNSSISVRNVVFTAATADLELLGTISSNVNGVGVVFSGGGTNRSVTVTGSNTFGGVAAIQNVTVRANTLKDVGTASALGTGANGNVSISNGTLAYTGTGDSSNRDFALQGSAVLANDGTGSLALSGGVGLAATGTNTLTLGGSFTGTNTVSGVISGNGGLVSNGSGTWLLTGANTYTGTVRVDSGTLVAGNAQAFSTPNGAIVNGGKLDLNGFDTTFTSLSGTGGSVALNDATITVNGSTNSSYGGSITGSGDLLKRGTGTLTLSGANTYTGSTTINGGAVVLDFSASGAPTSDILSSASTLNMVGGVLTVTGAAGKANTQTFSGVNVAAGNNRIGATSGTGGSLTLNLGAINRTGGLIDFTLPTSGSITTTSTVLGGWATVNGSDYAKVVSGKITAFAASDYTGQDNASLWANGQFITDDDGHAGSFYNTVNGSVQLGGLRYTQAAASTFTIGSGQKLGIDGTIIVAATVGNNNQTITGGSITGSAGGGILGLQQNGGGNFTIASTIVDNGGATGFTKAGSGTVTLSGANTYTGATTLSGGRLQITSLANAGFASSIGAASTDASNLVLESGTLAYTGGADAKTDRGFTLVNGGAGDPTIEVNTWRTVEFSGLVTSPDDAGLTKTGWGTLVLSNSANNYVGVTTVTGSGSGYASTLSVNTLANGGGASGIGAAGSDAANLVLSAGGRLQYTGGNVAIDRGFTLGTGGGRIDVAQAGTTLTISGTALGAGGLTKEGAGTLVLSGANTYAGDTVVDAGTLRAGSTQAFGPGNRYMTVNSGGTLELGGFNITAASLIGGGTVDLGSNTFTTSGGNGTFTGRITGTGGYTRSGGYTQVLSGCNNNYTGATTISGGSLSVDCLANGGVASGIGAATNASANLVFNSGTLTYTGGTTATDRGFTLQANTGAISVSNAATTLTFSGQVVGAGALRKDGAGTLILSGSNTYTGATTITGGTLRAGSSQAFGAAAAMVLNNTAGVTLDLAGYNTSVAYLQGGGATGGVVNLNGANLTLTNGNSTAGVTFAGKITGTGNLIKGGTQIQRLSGCDTDYSGSTTINGGTLEVTCLADGGQASSIGASSAAASNLVINGGALSYVGTGGSTDRRFTLGASGGNALDASGTGAINFTSNAAITFASANTAQTLTLTGTNTADNKLAAQITNNGTGVTSLTKTGTGTWILTNPASTYTGVTTINGGVLGVDKLADGGLASSLGASSAAASNLVIGNGSTLRYTGSGDTTNRLFTLSAGVTFIESSGTGAIVFTDTGPVTLAGANQDRTIALGGTNAGNNTLAGSIGNAGTGVTTLAKNDSGTWALTGNNTYTGYTVINAGKLKIGNGGTTGSIVSNVINGGTLAFDRSDVYTYNGVISGTGKVEQAGSGTTVLTANHTYTGGTTITNGTLQLGNGGASGSVIGNIVDDGILAFNRSDSYTFGNVVSGSGKLSQIGTGTTILTGTNTYTGGTTITNGTLQIGNGGTTGSIVGDVVNNAALAFNRSDNVSFGGLISGTGAVNQIGGGTLTLTGNNSYTGATNVNAGTLFVNGDQSAATGLTSVASGATLGGTGVIGGDVVMANGSTLAPGSNSTGTLTINGNLNLSSGTQLNFQFGQADMAGGALNDLVNVGGNLVLDGTINVSVPSGGVFGAGIYRVFNYDGTLTDNGLSLGTMPTGSNVTVQTSVGGQVNLVNSAGLALNFWDGADATNKNNGKIDGGDGFWQAHAGNNNWTNSDGTINAGYADDGFAIFSGAAGIVTVDNSLGAVGASGMQFATGGYLINGDSLALVGLESIIRVGDGTVAGAGMTATIDSVLTGNSKLVKTDAGTLVLSGTNTYMGGTAINGGTVRIASDGNLGAAAGGLSFDGGTLNTTANITTGRAVKLAGAGTLLTDAGTTLTLSGPVGGGGALTKSGTGILVLTGDATHTGGTTIAAGTLQVGNGGTSGSIIGNIVDNGALIFNRSNALLFAGSVSGTGTLTQNGAGTLTMTGNSTYAGTTAVNTGKLVLQSGGQINGTASLTVNAGGEMIVDGTGSHLVTGAGTSLIGSTSAGTLTVRNGGSASFAGLTMANAAGSSGTLNVVGSGSQITTSGASTFGSAGLATINILDGGKMISSGATTTVGGVAPLPAYAALVTVSGAGSQWDFVNSLQFRRGTMTVSNGGLVTAGTADIAYGSNSASADLLVTGAGSRFETSGALVISNASGTGTITIADGGVVKAGSGTLAMGSGNAALNIGGAEGNPAAHAGILDAASVTFGAANQRVNFNHDSSNYKFTAAISGAGSINHNGPGETVLTGANTYTGTTTINAGSLYINGNQSGATGLTTVNSGGTLGGKGTIGGSVVVANGGAINPGDLGTAPGTLTINGDLTLNGGSTLNYSFGQANVAGGPLNDLINVGGDLVLGGTLNVQTSGGGTFDPGIYRIINYAGTLTNNGLTIGTIPSSNFYVQTSINHQVNLVNTAGMALRYWDGADPANKNNGKIEGGDGNWQANAGGAGNDNWTEDGAANAPFEDAAFAVFMGATGTVTVDDSLGTVSAGGMQFLTDGYLIKGAPINLAGGASSVIRVGDGTTGGAGITATIASDLTGNTQLVKSDMGTLILTGTNSYTGGTAINGGTLQVAADANLGAASGGLSFNGGALHTTADITSSRNVTLTGTGTLRTDAGTTLTLDGAVAGAGALVKDGAGSLLLLGNAVHTGGTTIAQGTLQLGNGGTTGGLSGNVANEGLLVVDRSNSLNLDGVISGSGAFTQAGTGTTILAGANSYKGVTTVSGGTLLVNGDQSEATGTTTVTTGATLGGAGIIGGDVSIADGAALAPGSTATSAGTLAIKGDLSLASGSSLNMQFGEANVAGGAFNDLINVGGDLTLGGTLNVSVTPGGVFGAGIYRVINYGGTLTNNGLSLGAMPDDSDVFLQTSVGGQINLVNGFGLTLNYWDGDAGPKFDHKIAGGDGTWQNSLGNDNWTDAGGDINAAYANGSFAIFTAAAGTVTIDNSLGQVTASGMQFAVDGYRIEGGELVLDGSQASIRVGDGTSAGTAMTATIASVLSGSAELVKSDLGTLILTGVNTYTGGTLIQGGALQVAADTALGDQAGGLSFDGGALRTTADMTSDRSVTFTGAGTLLTDADTNLTLNGALSGAGAFNKAGNGTLVLTADSSAYSGSASVGAGTLVVNGVLGGSVSVASGGRLEGIGHVGATTNSGTIAAGLGGIGTLTVDGDYAGNGGRLEIATVLGDDTSATSRLVVKGSTSGTTQVSVSNRGGLGAQTIEGIKIIDVAGTSSGIFMLDGDYVFEGQQAVVAGAYGYRLYQGGVTTPNDGDWYLRSALLDGTDPGTPLYQPGVPLYESYAGSLQELNKPGTLQQRIGNRVWGTRQDGAQANAKGDRVTNNNGIWARIEAAHAKFEPNVSTSNANYDVNTWKFQTGIDGLLLQSEAGRFVGGLFVQYGTASSSVWSPYGVGSIDTSGYGLGATLTWYGENGFYVDGLAQVTWYDSDLRSATAGRKLVDGNGGVGYSLSIEAGQRIELGGNWSLTPQAQLSYSAVQFDDFTDVFGADVSLRTSRNLVSRFGMAVNHDVEWRDSEGRLASTHLYGIANVYYGFAGASKVDVADTAFSSRNDRLHGGIGVGGTLNWADDKYSLYGEAQLNTSLENFGNSNAIGGTIGFRMRW</sequence>
<dbReference type="InterPro" id="IPR043990">
    <property type="entry name" value="AC_1"/>
</dbReference>
<dbReference type="InterPro" id="IPR011050">
    <property type="entry name" value="Pectin_lyase_fold/virulence"/>
</dbReference>
<dbReference type="InterPro" id="IPR006315">
    <property type="entry name" value="OM_autotransptr_brl_dom"/>
</dbReference>
<gene>
    <name evidence="3" type="ORF">C7I85_06040</name>
</gene>
<dbReference type="InterPro" id="IPR012332">
    <property type="entry name" value="Autotransporter_pectin_lyase_C"/>
</dbReference>
<dbReference type="PANTHER" id="PTHR35037:SF3">
    <property type="entry name" value="C-TERMINAL REGION OF AIDA-LIKE PROTEIN"/>
    <property type="match status" value="1"/>
</dbReference>
<dbReference type="SUPFAM" id="SSF103515">
    <property type="entry name" value="Autotransporter"/>
    <property type="match status" value="1"/>
</dbReference>
<dbReference type="CDD" id="cd01344">
    <property type="entry name" value="PL2_Passenger_AT"/>
    <property type="match status" value="1"/>
</dbReference>
<evidence type="ECO:0000313" key="4">
    <source>
        <dbReference type="Proteomes" id="UP000240653"/>
    </source>
</evidence>
<dbReference type="SUPFAM" id="SSF51126">
    <property type="entry name" value="Pectin lyase-like"/>
    <property type="match status" value="12"/>
</dbReference>
<dbReference type="Gene3D" id="2.160.20.20">
    <property type="match status" value="7"/>
</dbReference>
<dbReference type="SMART" id="SM00869">
    <property type="entry name" value="Autotransporter"/>
    <property type="match status" value="1"/>
</dbReference>
<dbReference type="NCBIfam" id="TIGR02601">
    <property type="entry name" value="autotrns_rpt"/>
    <property type="match status" value="22"/>
</dbReference>
<name>A0A2P7SLF4_9HYPH</name>
<keyword evidence="1" id="KW-0732">Signal</keyword>
<dbReference type="Pfam" id="PF12951">
    <property type="entry name" value="PATR"/>
    <property type="match status" value="23"/>
</dbReference>
<dbReference type="InterPro" id="IPR013425">
    <property type="entry name" value="Autotrns_rpt"/>
</dbReference>
<dbReference type="InterPro" id="IPR036709">
    <property type="entry name" value="Autotransporte_beta_dom_sf"/>
</dbReference>
<dbReference type="OrthoDB" id="6053567at2"/>
<accession>A0A2P7SLF4</accession>
<dbReference type="InterPro" id="IPR005546">
    <property type="entry name" value="Autotransporte_beta"/>
</dbReference>